<dbReference type="InterPro" id="IPR051398">
    <property type="entry name" value="Polysacch_Deacetylase"/>
</dbReference>
<comment type="similarity">
    <text evidence="2">Belongs to the polysaccharide deacetylase family.</text>
</comment>
<comment type="function">
    <text evidence="1">Is involved in generating a small heat-stable compound (Nod), an acylated oligomer of N-acetylglucosamine, that stimulates mitosis in various plant protoplasts.</text>
</comment>
<dbReference type="InterPro" id="IPR002509">
    <property type="entry name" value="NODB_dom"/>
</dbReference>
<keyword evidence="8" id="KW-1185">Reference proteome</keyword>
<organism evidence="7 8">
    <name type="scientific">Agrobacterium arsenijevicii</name>
    <dbReference type="NCBI Taxonomy" id="1585697"/>
    <lineage>
        <taxon>Bacteria</taxon>
        <taxon>Pseudomonadati</taxon>
        <taxon>Pseudomonadota</taxon>
        <taxon>Alphaproteobacteria</taxon>
        <taxon>Hyphomicrobiales</taxon>
        <taxon>Rhizobiaceae</taxon>
        <taxon>Rhizobium/Agrobacterium group</taxon>
        <taxon>Agrobacterium</taxon>
    </lineage>
</organism>
<evidence type="ECO:0000256" key="4">
    <source>
        <dbReference type="ARBA" id="ARBA00022729"/>
    </source>
</evidence>
<dbReference type="Pfam" id="PF01522">
    <property type="entry name" value="Polysacc_deac_1"/>
    <property type="match status" value="1"/>
</dbReference>
<evidence type="ECO:0000259" key="6">
    <source>
        <dbReference type="PROSITE" id="PS51677"/>
    </source>
</evidence>
<dbReference type="Proteomes" id="UP000032564">
    <property type="component" value="Unassembled WGS sequence"/>
</dbReference>
<dbReference type="Gene3D" id="3.20.20.370">
    <property type="entry name" value="Glycoside hydrolase/deacetylase"/>
    <property type="match status" value="1"/>
</dbReference>
<evidence type="ECO:0000256" key="3">
    <source>
        <dbReference type="ARBA" id="ARBA00020071"/>
    </source>
</evidence>
<name>A0ABR5D603_9HYPH</name>
<evidence type="ECO:0000313" key="8">
    <source>
        <dbReference type="Proteomes" id="UP000032564"/>
    </source>
</evidence>
<evidence type="ECO:0000256" key="5">
    <source>
        <dbReference type="ARBA" id="ARBA00032976"/>
    </source>
</evidence>
<dbReference type="InterPro" id="IPR011330">
    <property type="entry name" value="Glyco_hydro/deAcase_b/a-brl"/>
</dbReference>
<evidence type="ECO:0000256" key="1">
    <source>
        <dbReference type="ARBA" id="ARBA00003236"/>
    </source>
</evidence>
<proteinExistence type="inferred from homology"/>
<reference evidence="7 8" key="1">
    <citation type="submission" date="2014-12" db="EMBL/GenBank/DDBJ databases">
        <authorList>
            <person name="Kuzmanovic N."/>
            <person name="Pulawska J."/>
            <person name="Obradovic A."/>
        </authorList>
    </citation>
    <scope>NUCLEOTIDE SEQUENCE [LARGE SCALE GENOMIC DNA]</scope>
    <source>
        <strain evidence="7 8">KFB 330</strain>
    </source>
</reference>
<dbReference type="PANTHER" id="PTHR34216">
    <property type="match status" value="1"/>
</dbReference>
<dbReference type="EMBL" id="JWIT01000009">
    <property type="protein sequence ID" value="KJF72510.1"/>
    <property type="molecule type" value="Genomic_DNA"/>
</dbReference>
<gene>
    <name evidence="7" type="ORF">RP75_15380</name>
</gene>
<evidence type="ECO:0000313" key="7">
    <source>
        <dbReference type="EMBL" id="KJF72510.1"/>
    </source>
</evidence>
<dbReference type="SUPFAM" id="SSF88713">
    <property type="entry name" value="Glycoside hydrolase/deacetylase"/>
    <property type="match status" value="1"/>
</dbReference>
<comment type="caution">
    <text evidence="7">The sequence shown here is derived from an EMBL/GenBank/DDBJ whole genome shotgun (WGS) entry which is preliminary data.</text>
</comment>
<feature type="domain" description="NodB homology" evidence="6">
    <location>
        <begin position="101"/>
        <end position="349"/>
    </location>
</feature>
<sequence length="349" mass="38708">MVFLRSVKRSLKYGVIRAGLEVASLPAVRAAFPSFAGRGVIFTLHHVRPDEEVSAFAPNAHLSITPQFLEEAIEAALECGLVPVHLHDLPGLLADNSDKRTFCAFTLDDGYRNNAEYAAPIFRQYGVPYTIFITPGFVERTRSVWWETAAALIRQAASFEFDFGAGLEQVKSASLSHKAAAFARLETFVQGFAEDEAVERIDSAARQKGIDPIAIVDRLVMDAVELKALSNDPLVHLGAHTMTHVNMRKIDPARLVYEIDESTHRVEAYIGHRPRSFSYPYGWWKAAGEREAKAVFDSGFPVAVTTQAGVLGPHSLEKPMLLPRVSLNGRFQKKRFVKALISGLPFRFI</sequence>
<accession>A0ABR5D603</accession>
<dbReference type="CDD" id="cd10968">
    <property type="entry name" value="CE4_Mlr8448_like_5s"/>
    <property type="match status" value="1"/>
</dbReference>
<evidence type="ECO:0000256" key="2">
    <source>
        <dbReference type="ARBA" id="ARBA00010973"/>
    </source>
</evidence>
<dbReference type="PANTHER" id="PTHR34216:SF7">
    <property type="entry name" value="POLY-BETA-1,6-N-ACETYL-D-GLUCOSAMINE N-DEACETYLASE"/>
    <property type="match status" value="1"/>
</dbReference>
<dbReference type="PROSITE" id="PS51677">
    <property type="entry name" value="NODB"/>
    <property type="match status" value="1"/>
</dbReference>
<keyword evidence="4" id="KW-0732">Signal</keyword>
<protein>
    <recommendedName>
        <fullName evidence="3">Chitooligosaccharide deacetylase</fullName>
    </recommendedName>
    <alternativeName>
        <fullName evidence="5">Nodulation protein B</fullName>
    </alternativeName>
</protein>